<dbReference type="CTD" id="7918"/>
<dbReference type="GeneID" id="103172210"/>
<reference evidence="4" key="2">
    <citation type="journal article" date="2007" name="PLoS Biol.">
        <title>Survey sequencing and comparative analysis of the elephant shark (Callorhinchus milii) genome.</title>
        <authorList>
            <person name="Venkatesh B."/>
            <person name="Kirkness E.F."/>
            <person name="Loh Y.H."/>
            <person name="Halpern A.L."/>
            <person name="Lee A.P."/>
            <person name="Johnson J."/>
            <person name="Dandona N."/>
            <person name="Viswanathan L.D."/>
            <person name="Tay A."/>
            <person name="Venter J.C."/>
            <person name="Strausberg R.L."/>
            <person name="Brenner S."/>
        </authorList>
    </citation>
    <scope>NUCLEOTIDE SEQUENCE [LARGE SCALE GENOMIC DNA]</scope>
</reference>
<sequence length="345" mass="38864">MNHYNLITFTSASQRGETWENGEHEKLRACRTEGGGALGGEEARTFYESLPMTGGEAGMSLTHSCNERRRRQPRSRPASEHSNPVPVSPAAAQRNGHLMLMSAQNGDLKTLQGLVEGARCDLNFHDSFYWTAMMCAAYAGQLDVVRYLLKCGAAWVGVCNATGQDALELAQQAGHAEIISALEEFNRQREEREHRERPKVKKFCLVCEVEYKEASVSEHERSTLHLFNTRNPPAPTFYFIPETNRGFKMMLRGGWDREKGLGPDGSGQKFPVKTVLKRDQRGLGFQSDLKAKVTHFDAGDEGAVKGPEGMPVRVKRAATMSRREQRRKEAKERAWERDLRTYMNL</sequence>
<evidence type="ECO:0000256" key="1">
    <source>
        <dbReference type="SAM" id="MobiDB-lite"/>
    </source>
</evidence>
<dbReference type="PANTHER" id="PTHR20923:SF1">
    <property type="entry name" value="G PATCH DOMAIN AND ANKYRIN REPEAT-CONTAINING PROTEIN 1"/>
    <property type="match status" value="1"/>
</dbReference>
<feature type="region of interest" description="Disordered" evidence="1">
    <location>
        <begin position="58"/>
        <end position="90"/>
    </location>
</feature>
<dbReference type="KEGG" id="cmk:103172210"/>
<dbReference type="STRING" id="7868.ENSCMIP00000006874"/>
<dbReference type="OrthoDB" id="4735278at2759"/>
<gene>
    <name evidence="3" type="primary">gpank1</name>
</gene>
<dbReference type="GO" id="GO:0003676">
    <property type="term" value="F:nucleic acid binding"/>
    <property type="evidence" value="ECO:0007669"/>
    <property type="project" value="InterPro"/>
</dbReference>
<reference evidence="4" key="3">
    <citation type="journal article" date="2014" name="Nature">
        <title>Elephant shark genome provides unique insights into gnathostome evolution.</title>
        <authorList>
            <consortium name="International Elephant Shark Genome Sequencing Consortium"/>
            <person name="Venkatesh B."/>
            <person name="Lee A.P."/>
            <person name="Ravi V."/>
            <person name="Maurya A.K."/>
            <person name="Lian M.M."/>
            <person name="Swann J.B."/>
            <person name="Ohta Y."/>
            <person name="Flajnik M.F."/>
            <person name="Sutoh Y."/>
            <person name="Kasahara M."/>
            <person name="Hoon S."/>
            <person name="Gangu V."/>
            <person name="Roy S.W."/>
            <person name="Irimia M."/>
            <person name="Korzh V."/>
            <person name="Kondrychyn I."/>
            <person name="Lim Z.W."/>
            <person name="Tay B.H."/>
            <person name="Tohari S."/>
            <person name="Kong K.W."/>
            <person name="Ho S."/>
            <person name="Lorente-Galdos B."/>
            <person name="Quilez J."/>
            <person name="Marques-Bonet T."/>
            <person name="Raney B.J."/>
            <person name="Ingham P.W."/>
            <person name="Tay A."/>
            <person name="Hillier L.W."/>
            <person name="Minx P."/>
            <person name="Boehm T."/>
            <person name="Wilson R.K."/>
            <person name="Brenner S."/>
            <person name="Warren W.C."/>
        </authorList>
    </citation>
    <scope>NUCLEOTIDE SEQUENCE [LARGE SCALE GENOMIC DNA]</scope>
</reference>
<dbReference type="GeneTree" id="ENSGT00390000003292"/>
<reference evidence="3" key="4">
    <citation type="submission" date="2025-08" db="UniProtKB">
        <authorList>
            <consortium name="Ensembl"/>
        </authorList>
    </citation>
    <scope>IDENTIFICATION</scope>
</reference>
<reference evidence="3" key="5">
    <citation type="submission" date="2025-09" db="UniProtKB">
        <authorList>
            <consortium name="Ensembl"/>
        </authorList>
    </citation>
    <scope>IDENTIFICATION</scope>
</reference>
<dbReference type="PROSITE" id="PS50174">
    <property type="entry name" value="G_PATCH"/>
    <property type="match status" value="1"/>
</dbReference>
<evidence type="ECO:0000259" key="2">
    <source>
        <dbReference type="PROSITE" id="PS50174"/>
    </source>
</evidence>
<dbReference type="InterPro" id="IPR002110">
    <property type="entry name" value="Ankyrin_rpt"/>
</dbReference>
<reference evidence="4" key="1">
    <citation type="journal article" date="2006" name="Science">
        <title>Ancient noncoding elements conserved in the human genome.</title>
        <authorList>
            <person name="Venkatesh B."/>
            <person name="Kirkness E.F."/>
            <person name="Loh Y.H."/>
            <person name="Halpern A.L."/>
            <person name="Lee A.P."/>
            <person name="Johnson J."/>
            <person name="Dandona N."/>
            <person name="Viswanathan L.D."/>
            <person name="Tay A."/>
            <person name="Venter J.C."/>
            <person name="Strausberg R.L."/>
            <person name="Brenner S."/>
        </authorList>
    </citation>
    <scope>NUCLEOTIDE SEQUENCE [LARGE SCALE GENOMIC DNA]</scope>
</reference>
<dbReference type="PANTHER" id="PTHR20923">
    <property type="entry name" value="BAT4 PROTEIN-RELATED"/>
    <property type="match status" value="1"/>
</dbReference>
<evidence type="ECO:0000313" key="4">
    <source>
        <dbReference type="Proteomes" id="UP000314986"/>
    </source>
</evidence>
<keyword evidence="4" id="KW-1185">Reference proteome</keyword>
<dbReference type="InterPro" id="IPR000467">
    <property type="entry name" value="G_patch_dom"/>
</dbReference>
<protein>
    <submittedName>
        <fullName evidence="3">G-patch domain and ankyrin repeats 1</fullName>
    </submittedName>
</protein>
<proteinExistence type="predicted"/>
<organism evidence="3 4">
    <name type="scientific">Callorhinchus milii</name>
    <name type="common">Ghost shark</name>
    <dbReference type="NCBI Taxonomy" id="7868"/>
    <lineage>
        <taxon>Eukaryota</taxon>
        <taxon>Metazoa</taxon>
        <taxon>Chordata</taxon>
        <taxon>Craniata</taxon>
        <taxon>Vertebrata</taxon>
        <taxon>Chondrichthyes</taxon>
        <taxon>Holocephali</taxon>
        <taxon>Chimaeriformes</taxon>
        <taxon>Callorhinchidae</taxon>
        <taxon>Callorhinchus</taxon>
    </lineage>
</organism>
<evidence type="ECO:0000313" key="3">
    <source>
        <dbReference type="Ensembl" id="ENSCMIP00000006874.1"/>
    </source>
</evidence>
<dbReference type="InterPro" id="IPR039146">
    <property type="entry name" value="GPANK1"/>
</dbReference>
<dbReference type="SMART" id="SM00443">
    <property type="entry name" value="G_patch"/>
    <property type="match status" value="1"/>
</dbReference>
<dbReference type="SUPFAM" id="SSF48403">
    <property type="entry name" value="Ankyrin repeat"/>
    <property type="match status" value="1"/>
</dbReference>
<dbReference type="Gene3D" id="1.25.40.20">
    <property type="entry name" value="Ankyrin repeat-containing domain"/>
    <property type="match status" value="1"/>
</dbReference>
<dbReference type="AlphaFoldDB" id="A0A4W3HAK2"/>
<dbReference type="OMA" id="QGWDQEH"/>
<dbReference type="Pfam" id="PF01585">
    <property type="entry name" value="G-patch"/>
    <property type="match status" value="1"/>
</dbReference>
<dbReference type="Ensembl" id="ENSCMIT00000007089.1">
    <property type="protein sequence ID" value="ENSCMIP00000006874.1"/>
    <property type="gene ID" value="ENSCMIG00000003849.1"/>
</dbReference>
<name>A0A4W3HAK2_CALMI</name>
<dbReference type="Pfam" id="PF12796">
    <property type="entry name" value="Ank_2"/>
    <property type="match status" value="1"/>
</dbReference>
<dbReference type="InterPro" id="IPR036770">
    <property type="entry name" value="Ankyrin_rpt-contain_sf"/>
</dbReference>
<feature type="domain" description="G-patch" evidence="2">
    <location>
        <begin position="242"/>
        <end position="288"/>
    </location>
</feature>
<dbReference type="InParanoid" id="A0A4W3HAK2"/>
<accession>A0A4W3HAK2</accession>
<dbReference type="Proteomes" id="UP000314986">
    <property type="component" value="Unassembled WGS sequence"/>
</dbReference>